<evidence type="ECO:0000313" key="3">
    <source>
        <dbReference type="Proteomes" id="UP000033010"/>
    </source>
</evidence>
<dbReference type="KEGG" id="vg:24171664"/>
<gene>
    <name evidence="2" type="ORF">Syn7803US105_34</name>
</gene>
<evidence type="ECO:0000313" key="2">
    <source>
        <dbReference type="EMBL" id="AIX24378.1"/>
    </source>
</evidence>
<protein>
    <recommendedName>
        <fullName evidence="1">DUF6817 domain-containing protein</fullName>
    </recommendedName>
</protein>
<dbReference type="PANTHER" id="PTHR37391">
    <property type="entry name" value="E3 UBIQUITIN-PROTEIN LIGASE"/>
    <property type="match status" value="1"/>
</dbReference>
<dbReference type="GeneID" id="24171664"/>
<dbReference type="Proteomes" id="UP000033010">
    <property type="component" value="Segment"/>
</dbReference>
<accession>A0A0E3HCL0</accession>
<keyword evidence="3" id="KW-1185">Reference proteome</keyword>
<feature type="domain" description="DUF6817" evidence="1">
    <location>
        <begin position="15"/>
        <end position="88"/>
    </location>
</feature>
<evidence type="ECO:0000259" key="1">
    <source>
        <dbReference type="Pfam" id="PF20680"/>
    </source>
</evidence>
<reference evidence="2 3" key="1">
    <citation type="submission" date="2013-12" db="EMBL/GenBank/DDBJ databases">
        <title>Ecological redundancy of diverse viral populations within a natural community.</title>
        <authorList>
            <person name="Gregory A.C."/>
            <person name="LaButti K."/>
            <person name="Copeland A."/>
            <person name="Woyke T."/>
            <person name="Sullivan M.B."/>
        </authorList>
    </citation>
    <scope>NUCLEOTIDE SEQUENCE [LARGE SCALE GENOMIC DNA]</scope>
    <source>
        <strain evidence="2">Syn7803US105</strain>
    </source>
</reference>
<organism evidence="2 3">
    <name type="scientific">Synechococcus phage ACG-2014g</name>
    <dbReference type="NCBI Taxonomy" id="1493512"/>
    <lineage>
        <taxon>Viruses</taxon>
        <taxon>Duplodnaviria</taxon>
        <taxon>Heunggongvirae</taxon>
        <taxon>Uroviricota</taxon>
        <taxon>Caudoviricetes</taxon>
        <taxon>Pantevenvirales</taxon>
        <taxon>Kyanoviridae</taxon>
        <taxon>Macariavirus</taxon>
        <taxon>Macariavirus tuscon14g</taxon>
    </lineage>
</organism>
<dbReference type="InterPro" id="IPR049202">
    <property type="entry name" value="DUF6817"/>
</dbReference>
<dbReference type="EMBL" id="KJ019071">
    <property type="protein sequence ID" value="AIX24378.1"/>
    <property type="molecule type" value="Genomic_DNA"/>
</dbReference>
<dbReference type="RefSeq" id="YP_009133594.1">
    <property type="nucleotide sequence ID" value="NC_026924.1"/>
</dbReference>
<dbReference type="Pfam" id="PF20680">
    <property type="entry name" value="DUF6817"/>
    <property type="match status" value="1"/>
</dbReference>
<dbReference type="PANTHER" id="PTHR37391:SF11">
    <property type="entry name" value="TETRATRICOPEPTIDE-LIKE HELICAL DOMAIN-CONTAINING PROTEIN"/>
    <property type="match status" value="1"/>
</dbReference>
<dbReference type="OrthoDB" id="33426at10239"/>
<proteinExistence type="predicted"/>
<name>A0A0E3HCL0_9CAUD</name>
<sequence>MKSTNECIDYIYSMSSNIPHSNITLASHLFGTYSILKRMDAPEYVCLAGLFHSIYSTDEFNCELPVERETVKYYIGEMAEELVFLFCHFRSKDYTILKSENKDLMFINLANMIEHYSELKSDDLKEMIELYQCKLQSDV</sequence>